<reference evidence="1 2" key="1">
    <citation type="submission" date="2020-03" db="EMBL/GenBank/DDBJ databases">
        <title>Dissostichus mawsoni Genome sequencing and assembly.</title>
        <authorList>
            <person name="Park H."/>
        </authorList>
    </citation>
    <scope>NUCLEOTIDE SEQUENCE [LARGE SCALE GENOMIC DNA]</scope>
    <source>
        <strain evidence="1">DM0001</strain>
        <tissue evidence="1">Muscle</tissue>
    </source>
</reference>
<comment type="caution">
    <text evidence="1">The sequence shown here is derived from an EMBL/GenBank/DDBJ whole genome shotgun (WGS) entry which is preliminary data.</text>
</comment>
<dbReference type="Proteomes" id="UP000518266">
    <property type="component" value="Unassembled WGS sequence"/>
</dbReference>
<accession>A0A7J5XUC4</accession>
<evidence type="ECO:0000313" key="1">
    <source>
        <dbReference type="EMBL" id="KAF3840744.1"/>
    </source>
</evidence>
<protein>
    <submittedName>
        <fullName evidence="1">Uncharacterized protein</fullName>
    </submittedName>
</protein>
<evidence type="ECO:0000313" key="2">
    <source>
        <dbReference type="Proteomes" id="UP000518266"/>
    </source>
</evidence>
<gene>
    <name evidence="1" type="ORF">F7725_006606</name>
</gene>
<name>A0A7J5XUC4_DISMA</name>
<dbReference type="EMBL" id="JAAKFY010000020">
    <property type="protein sequence ID" value="KAF3840744.1"/>
    <property type="molecule type" value="Genomic_DNA"/>
</dbReference>
<sequence length="137" mass="15083">MLEPGSRARPSCRGVHGTEYWARGCSSLLTTTVSVRHDAACLPSPSVCCKATASHRERRSSREIYTERCVINTSLDGCKSAEGSAYSIEGVLRKTKGGVRHIWTRNGESWQGKQHTHKFNAARFTSDVNTHCGISED</sequence>
<proteinExistence type="predicted"/>
<keyword evidence="2" id="KW-1185">Reference proteome</keyword>
<dbReference type="AlphaFoldDB" id="A0A7J5XUC4"/>
<organism evidence="1 2">
    <name type="scientific">Dissostichus mawsoni</name>
    <name type="common">Antarctic cod</name>
    <dbReference type="NCBI Taxonomy" id="36200"/>
    <lineage>
        <taxon>Eukaryota</taxon>
        <taxon>Metazoa</taxon>
        <taxon>Chordata</taxon>
        <taxon>Craniata</taxon>
        <taxon>Vertebrata</taxon>
        <taxon>Euteleostomi</taxon>
        <taxon>Actinopterygii</taxon>
        <taxon>Neopterygii</taxon>
        <taxon>Teleostei</taxon>
        <taxon>Neoteleostei</taxon>
        <taxon>Acanthomorphata</taxon>
        <taxon>Eupercaria</taxon>
        <taxon>Perciformes</taxon>
        <taxon>Notothenioidei</taxon>
        <taxon>Nototheniidae</taxon>
        <taxon>Dissostichus</taxon>
    </lineage>
</organism>